<comment type="caution">
    <text evidence="1">The sequence shown here is derived from an EMBL/GenBank/DDBJ whole genome shotgun (WGS) entry which is preliminary data.</text>
</comment>
<dbReference type="EMBL" id="CAUJNA010002446">
    <property type="protein sequence ID" value="CAJ1392965.1"/>
    <property type="molecule type" value="Genomic_DNA"/>
</dbReference>
<dbReference type="AlphaFoldDB" id="A0AA36MZX2"/>
<accession>A0AA36MZX2</accession>
<name>A0AA36MZX2_9DINO</name>
<organism evidence="1 2">
    <name type="scientific">Effrenium voratum</name>
    <dbReference type="NCBI Taxonomy" id="2562239"/>
    <lineage>
        <taxon>Eukaryota</taxon>
        <taxon>Sar</taxon>
        <taxon>Alveolata</taxon>
        <taxon>Dinophyceae</taxon>
        <taxon>Suessiales</taxon>
        <taxon>Symbiodiniaceae</taxon>
        <taxon>Effrenium</taxon>
    </lineage>
</organism>
<proteinExistence type="predicted"/>
<dbReference type="Proteomes" id="UP001178507">
    <property type="component" value="Unassembled WGS sequence"/>
</dbReference>
<evidence type="ECO:0000313" key="2">
    <source>
        <dbReference type="Proteomes" id="UP001178507"/>
    </source>
</evidence>
<protein>
    <submittedName>
        <fullName evidence="1">Uncharacterized protein</fullName>
    </submittedName>
</protein>
<sequence length="323" mass="35879">MAWLLLPASAFANLLPGNSVGCWGGDFTYERCCLQDDGSCWEGLSKDMCCSGFVELALQSQEGGGGAYWQYSSLADEVDARETQPDLRLCMERRYTSPWNEETNYLCHNNFVQAAACLARLPGVKVILDVFLGGACTASAMAYASLDAGRRGAEILSFELPEKLSESTGAGSRLAEGEGTWWEILQVNHTESLDELQHILVEPRPAVLPRLLLMPSLPAVDSSWNSLDVLCQHRRPVDLVLVDTSPLVMIEKEWMIIEAVCKPRRALLANLNLPSASAWIWQRLVRLGWRQTLAGHYVLGDSPWPHHSELRRVRAWALLEAPS</sequence>
<keyword evidence="2" id="KW-1185">Reference proteome</keyword>
<evidence type="ECO:0000313" key="1">
    <source>
        <dbReference type="EMBL" id="CAJ1392965.1"/>
    </source>
</evidence>
<gene>
    <name evidence="1" type="ORF">EVOR1521_LOCUS17925</name>
</gene>
<reference evidence="1" key="1">
    <citation type="submission" date="2023-08" db="EMBL/GenBank/DDBJ databases">
        <authorList>
            <person name="Chen Y."/>
            <person name="Shah S."/>
            <person name="Dougan E. K."/>
            <person name="Thang M."/>
            <person name="Chan C."/>
        </authorList>
    </citation>
    <scope>NUCLEOTIDE SEQUENCE</scope>
</reference>